<organism evidence="2 3">
    <name type="scientific">Roseovarius phycicola</name>
    <dbReference type="NCBI Taxonomy" id="3080976"/>
    <lineage>
        <taxon>Bacteria</taxon>
        <taxon>Pseudomonadati</taxon>
        <taxon>Pseudomonadota</taxon>
        <taxon>Alphaproteobacteria</taxon>
        <taxon>Rhodobacterales</taxon>
        <taxon>Roseobacteraceae</taxon>
        <taxon>Roseovarius</taxon>
    </lineage>
</organism>
<dbReference type="Proteomes" id="UP001364156">
    <property type="component" value="Chromosome"/>
</dbReference>
<keyword evidence="1" id="KW-0732">Signal</keyword>
<evidence type="ECO:0000256" key="1">
    <source>
        <dbReference type="SAM" id="SignalP"/>
    </source>
</evidence>
<reference evidence="2 3" key="1">
    <citation type="submission" date="2023-10" db="EMBL/GenBank/DDBJ databases">
        <title>Roseovarius strain S88 nov., isolated from a marine algae.</title>
        <authorList>
            <person name="Lee M.W."/>
            <person name="Lee J.K."/>
            <person name="Kim J.M."/>
            <person name="Choi D.G."/>
            <person name="Baek J.H."/>
            <person name="Bayburt H."/>
            <person name="Jung J.J."/>
            <person name="Han D.M."/>
            <person name="Jeon C.O."/>
        </authorList>
    </citation>
    <scope>NUCLEOTIDE SEQUENCE [LARGE SCALE GENOMIC DNA]</scope>
    <source>
        <strain evidence="2 3">S88</strain>
    </source>
</reference>
<evidence type="ECO:0008006" key="4">
    <source>
        <dbReference type="Google" id="ProtNLM"/>
    </source>
</evidence>
<evidence type="ECO:0000313" key="2">
    <source>
        <dbReference type="EMBL" id="WWR45340.1"/>
    </source>
</evidence>
<name>A0ABZ2HCT4_9RHOB</name>
<accession>A0ABZ2HCT4</accession>
<gene>
    <name evidence="2" type="ORF">RZ517_11040</name>
</gene>
<proteinExistence type="predicted"/>
<sequence>MRVLNALTLVSIIASPALAEEPLSAIDWLKDPAPISLTQPLVTPLLDTPEETGSTTPDVTVAPLGTTQSETIGLLPFSTTGLPPELWSASQADTISAMFDRISTDPLPALQALYYTLLLAEAEAPSAQNAPSETFLQDRAATLMRMGAVDPALALIEQAGPQQPAVFDLWFDLALLTGTEDQACRALSANPTLTQNYETRIFCSARDGDWQTAALTFETANALGLLDDTTGTLLAQYLDPETIEAAPNLPPSRNMTPLGFRLFEAAGTPMPTRNLPRAFAVADLRGVSGWKAEIEAAERLAHTGALPANRLLGLYTSQRPAASGGVWERVSGVQALERALNQNNTDAVARALTKLWPDMRREGLAVALATLYGPALARLDLPTPAASMAYHAGLLSPDYETLAQALQPNNRTDRFLQSVALGTPDRSLAASTTEIAIAEAFGRTEASPDHRGMLDTGRLGQAILSAALQLDAAGPNQSRDIISGLSTLRAVGLEDTARRAALQILLLKARS</sequence>
<feature type="signal peptide" evidence="1">
    <location>
        <begin position="1"/>
        <end position="19"/>
    </location>
</feature>
<dbReference type="RefSeq" id="WP_338548285.1">
    <property type="nucleotide sequence ID" value="NZ_CP146069.1"/>
</dbReference>
<keyword evidence="3" id="KW-1185">Reference proteome</keyword>
<dbReference type="EMBL" id="CP146069">
    <property type="protein sequence ID" value="WWR45340.1"/>
    <property type="molecule type" value="Genomic_DNA"/>
</dbReference>
<feature type="chain" id="PRO_5047353476" description="Tetratricopeptide repeat protein" evidence="1">
    <location>
        <begin position="20"/>
        <end position="511"/>
    </location>
</feature>
<protein>
    <recommendedName>
        <fullName evidence="4">Tetratricopeptide repeat protein</fullName>
    </recommendedName>
</protein>
<evidence type="ECO:0000313" key="3">
    <source>
        <dbReference type="Proteomes" id="UP001364156"/>
    </source>
</evidence>